<gene>
    <name evidence="2" type="ORF">HPHI1048_LOCUS16714</name>
</gene>
<organism evidence="2">
    <name type="scientific">Hanusia phi</name>
    <dbReference type="NCBI Taxonomy" id="3032"/>
    <lineage>
        <taxon>Eukaryota</taxon>
        <taxon>Cryptophyceae</taxon>
        <taxon>Pyrenomonadales</taxon>
        <taxon>Geminigeraceae</taxon>
        <taxon>Hanusia</taxon>
    </lineage>
</organism>
<dbReference type="SUPFAM" id="SSF53448">
    <property type="entry name" value="Nucleotide-diphospho-sugar transferases"/>
    <property type="match status" value="1"/>
</dbReference>
<sequence length="442" mass="50614">MSTTYLIPCCIFTIFICHSLVAASIEDEEIPLLPKFSPEEQDYQKRSWENLIGCSIATRMSSRIFQMAGQSVSEAFSMKDVKSKMKKQCSELGGVFNAMCNRVYTTIIKRLKKREKGSKITSETFLKAIRTGRVCQSKELTEDNDLSPRAGCRKRGDCNIHSHLSELVLEGDVSFRKDPTSASRSKIPPIIHLMFGMTPDWGGKPFGIAHYLCVKTASQIMQNATIFLYYKHEPKGKWWKKAKQLLQPVRVDPVMKVNGREIPNMAHVSDLLRLQALRDLGGIYMDIDVITIRSFLPLMKDHSFVMGQEGEKGVYGLCNAVMLSSPNSTFVNLWIRHYAEAYDPAIWSMHSVKLPSILSHLYPTEITQVNDKVFFYPLWNKIDYMFTGHGETFPHNIAMHLWESLSWDKYISRLNLDYIMNVDNNFNNLVSWFDFLSPSEPS</sequence>
<evidence type="ECO:0008006" key="3">
    <source>
        <dbReference type="Google" id="ProtNLM"/>
    </source>
</evidence>
<proteinExistence type="predicted"/>
<protein>
    <recommendedName>
        <fullName evidence="3">Alpha 1,4-glycosyltransferase domain-containing protein</fullName>
    </recommendedName>
</protein>
<feature type="signal peptide" evidence="1">
    <location>
        <begin position="1"/>
        <end position="23"/>
    </location>
</feature>
<dbReference type="InterPro" id="IPR007577">
    <property type="entry name" value="GlycoTrfase_DXD_sugar-bd_CS"/>
</dbReference>
<dbReference type="EMBL" id="HBEO01024844">
    <property type="protein sequence ID" value="CAD8495595.1"/>
    <property type="molecule type" value="Transcribed_RNA"/>
</dbReference>
<evidence type="ECO:0000313" key="2">
    <source>
        <dbReference type="EMBL" id="CAD8495595.1"/>
    </source>
</evidence>
<reference evidence="2" key="1">
    <citation type="submission" date="2021-01" db="EMBL/GenBank/DDBJ databases">
        <authorList>
            <person name="Corre E."/>
            <person name="Pelletier E."/>
            <person name="Niang G."/>
            <person name="Scheremetjew M."/>
            <person name="Finn R."/>
            <person name="Kale V."/>
            <person name="Holt S."/>
            <person name="Cochrane G."/>
            <person name="Meng A."/>
            <person name="Brown T."/>
            <person name="Cohen L."/>
        </authorList>
    </citation>
    <scope>NUCLEOTIDE SEQUENCE</scope>
    <source>
        <strain evidence="2">CCMP325</strain>
    </source>
</reference>
<keyword evidence="1" id="KW-0732">Signal</keyword>
<dbReference type="Pfam" id="PF04488">
    <property type="entry name" value="Gly_transf_sug"/>
    <property type="match status" value="1"/>
</dbReference>
<dbReference type="Gene3D" id="3.90.550.20">
    <property type="match status" value="1"/>
</dbReference>
<feature type="chain" id="PRO_5030991088" description="Alpha 1,4-glycosyltransferase domain-containing protein" evidence="1">
    <location>
        <begin position="24"/>
        <end position="442"/>
    </location>
</feature>
<accession>A0A7S0EWH5</accession>
<dbReference type="AlphaFoldDB" id="A0A7S0EWH5"/>
<evidence type="ECO:0000256" key="1">
    <source>
        <dbReference type="SAM" id="SignalP"/>
    </source>
</evidence>
<dbReference type="PANTHER" id="PTHR46830">
    <property type="entry name" value="TRANSFERASE, PUTATIVE-RELATED"/>
    <property type="match status" value="1"/>
</dbReference>
<name>A0A7S0EWH5_9CRYP</name>
<dbReference type="InterPro" id="IPR029044">
    <property type="entry name" value="Nucleotide-diphossugar_trans"/>
</dbReference>
<dbReference type="PANTHER" id="PTHR46830:SF2">
    <property type="entry name" value="ALPHA-1,4-N-ACETYLGLUCOSAMINYLTRANSFERASE"/>
    <property type="match status" value="1"/>
</dbReference>